<name>A0A2S0WID4_9ACTN</name>
<dbReference type="PANTHER" id="PTHR12526">
    <property type="entry name" value="GLYCOSYLTRANSFERASE"/>
    <property type="match status" value="1"/>
</dbReference>
<keyword evidence="4" id="KW-1185">Reference proteome</keyword>
<dbReference type="GO" id="GO:0016757">
    <property type="term" value="F:glycosyltransferase activity"/>
    <property type="evidence" value="ECO:0007669"/>
    <property type="project" value="UniProtKB-KW"/>
</dbReference>
<dbReference type="Proteomes" id="UP000244384">
    <property type="component" value="Chromosome"/>
</dbReference>
<proteinExistence type="predicted"/>
<organism evidence="3 4">
    <name type="scientific">Aeromicrobium chenweiae</name>
    <dbReference type="NCBI Taxonomy" id="2079793"/>
    <lineage>
        <taxon>Bacteria</taxon>
        <taxon>Bacillati</taxon>
        <taxon>Actinomycetota</taxon>
        <taxon>Actinomycetes</taxon>
        <taxon>Propionibacteriales</taxon>
        <taxon>Nocardioidaceae</taxon>
        <taxon>Aeromicrobium</taxon>
    </lineage>
</organism>
<dbReference type="Pfam" id="PF13439">
    <property type="entry name" value="Glyco_transf_4"/>
    <property type="match status" value="1"/>
</dbReference>
<keyword evidence="2 3" id="KW-0808">Transferase</keyword>
<evidence type="ECO:0000256" key="2">
    <source>
        <dbReference type="ARBA" id="ARBA00022679"/>
    </source>
</evidence>
<dbReference type="KEGG" id="aez:C3E78_02040"/>
<accession>A0A5F2EQV1</accession>
<accession>A0A2S0WID4</accession>
<sequence length="354" mass="37838">MRICLIASSRFPVGEPFHGGMEAHTALLAEHLMGRGHRVSVFAAPGSDPRLHVEELAIVPFEPSPAARRDVGAMPEVWMAEHHAYLGLMMELARTGKDRFDVIHNNSLHHLPIAMAELVDLPMVSTLHTPPVPWLESALMVTRTPTRFVAVSRHTASAWAHAVAAEVVLNGIDTTRWTPGPGGARAVWTGRIVPEKAPHLAVRAALAAGLDVDVAGPRQDETYFAREIEPLLGDRVRYVGHLGTTELVDLVGRAAVAVVSPVWDEPYGLVAAEAMACGTPVAAFRRGALPEIVTSCTGALATPDDVGALAIAIGQASVLDRADVRKHAVRHLGAERMVSAYEDVYERAAGGRAA</sequence>
<dbReference type="InterPro" id="IPR028098">
    <property type="entry name" value="Glyco_trans_4-like_N"/>
</dbReference>
<evidence type="ECO:0000313" key="3">
    <source>
        <dbReference type="EMBL" id="AWB91099.1"/>
    </source>
</evidence>
<reference evidence="4" key="1">
    <citation type="submission" date="2018-01" db="EMBL/GenBank/DDBJ databases">
        <authorList>
            <person name="Li J."/>
        </authorList>
    </citation>
    <scope>NUCLEOTIDE SEQUENCE [LARGE SCALE GENOMIC DNA]</scope>
    <source>
        <strain evidence="4">592</strain>
    </source>
</reference>
<dbReference type="PANTHER" id="PTHR12526:SF595">
    <property type="entry name" value="BLL5217 PROTEIN"/>
    <property type="match status" value="1"/>
</dbReference>
<dbReference type="EMBL" id="CP026952">
    <property type="protein sequence ID" value="AWB91099.1"/>
    <property type="molecule type" value="Genomic_DNA"/>
</dbReference>
<evidence type="ECO:0000313" key="4">
    <source>
        <dbReference type="Proteomes" id="UP000244384"/>
    </source>
</evidence>
<dbReference type="Gene3D" id="3.40.50.2000">
    <property type="entry name" value="Glycogen Phosphorylase B"/>
    <property type="match status" value="2"/>
</dbReference>
<dbReference type="OrthoDB" id="9809227at2"/>
<dbReference type="SUPFAM" id="SSF53756">
    <property type="entry name" value="UDP-Glycosyltransferase/glycogen phosphorylase"/>
    <property type="match status" value="1"/>
</dbReference>
<keyword evidence="1" id="KW-0328">Glycosyltransferase</keyword>
<gene>
    <name evidence="3" type="ORF">C3E78_02040</name>
</gene>
<dbReference type="RefSeq" id="WP_108576745.1">
    <property type="nucleotide sequence ID" value="NZ_CP026952.1"/>
</dbReference>
<protein>
    <submittedName>
        <fullName evidence="3">Glycosyltransferase family 4 protein</fullName>
    </submittedName>
</protein>
<dbReference type="Pfam" id="PF13692">
    <property type="entry name" value="Glyco_trans_1_4"/>
    <property type="match status" value="1"/>
</dbReference>
<evidence type="ECO:0000256" key="1">
    <source>
        <dbReference type="ARBA" id="ARBA00022676"/>
    </source>
</evidence>
<dbReference type="AlphaFoldDB" id="A0A2S0WID4"/>